<keyword evidence="1" id="KW-0812">Transmembrane</keyword>
<dbReference type="EMBL" id="JACRSU010000002">
    <property type="protein sequence ID" value="MBC8540658.1"/>
    <property type="molecule type" value="Genomic_DNA"/>
</dbReference>
<keyword evidence="1" id="KW-0472">Membrane</keyword>
<evidence type="ECO:0000313" key="3">
    <source>
        <dbReference type="Proteomes" id="UP000611762"/>
    </source>
</evidence>
<evidence type="ECO:0000313" key="2">
    <source>
        <dbReference type="EMBL" id="MBC8540658.1"/>
    </source>
</evidence>
<gene>
    <name evidence="2" type="ORF">H8698_06675</name>
</gene>
<protein>
    <submittedName>
        <fullName evidence="2">Uncharacterized protein</fullName>
    </submittedName>
</protein>
<dbReference type="AlphaFoldDB" id="A0A926DMF7"/>
<dbReference type="RefSeq" id="WP_249311817.1">
    <property type="nucleotide sequence ID" value="NZ_JACRSU010000002.1"/>
</dbReference>
<sequence>MKLDLPDIAKGKILPPAIQQKIHKEMMDKELRKKQFRHDWLLATFSAVLGGIFGFIASLMFWIVTK</sequence>
<comment type="caution">
    <text evidence="2">The sequence shown here is derived from an EMBL/GenBank/DDBJ whole genome shotgun (WGS) entry which is preliminary data.</text>
</comment>
<reference evidence="2" key="1">
    <citation type="submission" date="2020-08" db="EMBL/GenBank/DDBJ databases">
        <title>Genome public.</title>
        <authorList>
            <person name="Liu C."/>
            <person name="Sun Q."/>
        </authorList>
    </citation>
    <scope>NUCLEOTIDE SEQUENCE</scope>
    <source>
        <strain evidence="2">H8</strain>
    </source>
</reference>
<accession>A0A926DMF7</accession>
<name>A0A926DMF7_9FIRM</name>
<keyword evidence="1" id="KW-1133">Transmembrane helix</keyword>
<keyword evidence="3" id="KW-1185">Reference proteome</keyword>
<dbReference type="Proteomes" id="UP000611762">
    <property type="component" value="Unassembled WGS sequence"/>
</dbReference>
<proteinExistence type="predicted"/>
<feature type="transmembrane region" description="Helical" evidence="1">
    <location>
        <begin position="40"/>
        <end position="64"/>
    </location>
</feature>
<evidence type="ECO:0000256" key="1">
    <source>
        <dbReference type="SAM" id="Phobius"/>
    </source>
</evidence>
<organism evidence="2 3">
    <name type="scientific">Congzhengia minquanensis</name>
    <dbReference type="NCBI Taxonomy" id="2763657"/>
    <lineage>
        <taxon>Bacteria</taxon>
        <taxon>Bacillati</taxon>
        <taxon>Bacillota</taxon>
        <taxon>Clostridia</taxon>
        <taxon>Eubacteriales</taxon>
        <taxon>Oscillospiraceae</taxon>
        <taxon>Congzhengia</taxon>
    </lineage>
</organism>